<keyword evidence="4" id="KW-1185">Reference proteome</keyword>
<feature type="region of interest" description="Disordered" evidence="1">
    <location>
        <begin position="98"/>
        <end position="124"/>
    </location>
</feature>
<name>A0ABV6S2W1_9SPHN</name>
<sequence>MSGEGILLSKPLIYAPLEFRLRSGGSLAKDSALIICPVCEAPSFIRRSVRVTSTVKHIHCHCTNTGCGMTYMSEIVFVHVFNPSLIKRDGLDLPQCPADQIPQVLPPTRDSSDTDPDQLSMFGT</sequence>
<dbReference type="RefSeq" id="WP_267221700.1">
    <property type="nucleotide sequence ID" value="NZ_JAPCWC010000011.1"/>
</dbReference>
<feature type="domain" description="Zinc finger Ogr/Delta-type" evidence="2">
    <location>
        <begin position="36"/>
        <end position="79"/>
    </location>
</feature>
<dbReference type="Proteomes" id="UP001589858">
    <property type="component" value="Unassembled WGS sequence"/>
</dbReference>
<protein>
    <submittedName>
        <fullName evidence="3">Ogr/Delta-like zinc finger family protein</fullName>
    </submittedName>
</protein>
<proteinExistence type="predicted"/>
<evidence type="ECO:0000313" key="4">
    <source>
        <dbReference type="Proteomes" id="UP001589858"/>
    </source>
</evidence>
<evidence type="ECO:0000313" key="3">
    <source>
        <dbReference type="EMBL" id="MFC0683569.1"/>
    </source>
</evidence>
<organism evidence="3 4">
    <name type="scientific">Novosphingobium clariflavum</name>
    <dbReference type="NCBI Taxonomy" id="2029884"/>
    <lineage>
        <taxon>Bacteria</taxon>
        <taxon>Pseudomonadati</taxon>
        <taxon>Pseudomonadota</taxon>
        <taxon>Alphaproteobacteria</taxon>
        <taxon>Sphingomonadales</taxon>
        <taxon>Sphingomonadaceae</taxon>
        <taxon>Novosphingobium</taxon>
    </lineage>
</organism>
<gene>
    <name evidence="3" type="ORF">ACFFF8_03060</name>
</gene>
<reference evidence="3 4" key="1">
    <citation type="submission" date="2024-09" db="EMBL/GenBank/DDBJ databases">
        <authorList>
            <person name="Sun Q."/>
            <person name="Mori K."/>
        </authorList>
    </citation>
    <scope>NUCLEOTIDE SEQUENCE [LARGE SCALE GENOMIC DNA]</scope>
    <source>
        <strain evidence="3 4">CICC 11035S</strain>
    </source>
</reference>
<dbReference type="Pfam" id="PF04606">
    <property type="entry name" value="Ogr_Delta"/>
    <property type="match status" value="1"/>
</dbReference>
<accession>A0ABV6S2W1</accession>
<dbReference type="InterPro" id="IPR007684">
    <property type="entry name" value="Znf_Ogr/Delta"/>
</dbReference>
<evidence type="ECO:0000259" key="2">
    <source>
        <dbReference type="Pfam" id="PF04606"/>
    </source>
</evidence>
<comment type="caution">
    <text evidence="3">The sequence shown here is derived from an EMBL/GenBank/DDBJ whole genome shotgun (WGS) entry which is preliminary data.</text>
</comment>
<dbReference type="EMBL" id="JBHLTM010000014">
    <property type="protein sequence ID" value="MFC0683569.1"/>
    <property type="molecule type" value="Genomic_DNA"/>
</dbReference>
<evidence type="ECO:0000256" key="1">
    <source>
        <dbReference type="SAM" id="MobiDB-lite"/>
    </source>
</evidence>